<dbReference type="InterPro" id="IPR041457">
    <property type="entry name" value="CxC2_KDZ-assoc"/>
</dbReference>
<organism evidence="3 4">
    <name type="scientific">Mycena pura</name>
    <dbReference type="NCBI Taxonomy" id="153505"/>
    <lineage>
        <taxon>Eukaryota</taxon>
        <taxon>Fungi</taxon>
        <taxon>Dikarya</taxon>
        <taxon>Basidiomycota</taxon>
        <taxon>Agaricomycotina</taxon>
        <taxon>Agaricomycetes</taxon>
        <taxon>Agaricomycetidae</taxon>
        <taxon>Agaricales</taxon>
        <taxon>Marasmiineae</taxon>
        <taxon>Mycenaceae</taxon>
        <taxon>Mycena</taxon>
    </lineage>
</organism>
<gene>
    <name evidence="3" type="ORF">GGX14DRAFT_580270</name>
</gene>
<dbReference type="Pfam" id="PF18803">
    <property type="entry name" value="CxC2"/>
    <property type="match status" value="1"/>
</dbReference>
<protein>
    <recommendedName>
        <fullName evidence="2">CxC2-like cysteine cluster KDZ transposase-associated domain-containing protein</fullName>
    </recommendedName>
</protein>
<dbReference type="Proteomes" id="UP001219525">
    <property type="component" value="Unassembled WGS sequence"/>
</dbReference>
<keyword evidence="4" id="KW-1185">Reference proteome</keyword>
<feature type="region of interest" description="Disordered" evidence="1">
    <location>
        <begin position="1"/>
        <end position="95"/>
    </location>
</feature>
<sequence length="423" mass="47587">MFPRGRSKRGRGGAPQNASPRPILASAEGTFTVNSSLAGQPTSRQYYVPRSPAKNATVPPENAQPLDVPGPYVQLQDVSDETPPKEDETKKRERVAHMERFESVHDEILDTLLENYHDADLLQPCSCEGGEPRVVRCLDCLQAPIVCPQCFLRQHRRAPTHWASIWNADEGFFEKMDISLVMEGSAVFLGHGGQFCECALPRQHFTLVDTNGVHATVIAFCGCNGMPLWKQLLQWREYHHQSHMTMWDFVHVLQLLTDPWVPSNVPDFSKYFDNISRTFQYLDTQLAHGQKHGIDTILPSRTERPYPHRPTGYLGTVCAACPEPGVNMPLGFSAPGYMRHTDSENITSDGNFKANLFIKQDNGSDKALTDGRMYFEQQERFEKFAAAYVVKDIDKVSSLWLIHNGDNSICQPPLFVNPPSTRG</sequence>
<evidence type="ECO:0000313" key="3">
    <source>
        <dbReference type="EMBL" id="KAJ7189967.1"/>
    </source>
</evidence>
<name>A0AAD6UL46_9AGAR</name>
<accession>A0AAD6UL46</accession>
<feature type="compositionally biased region" description="Basic residues" evidence="1">
    <location>
        <begin position="1"/>
        <end position="11"/>
    </location>
</feature>
<evidence type="ECO:0000256" key="1">
    <source>
        <dbReference type="SAM" id="MobiDB-lite"/>
    </source>
</evidence>
<feature type="compositionally biased region" description="Polar residues" evidence="1">
    <location>
        <begin position="29"/>
        <end position="45"/>
    </location>
</feature>
<evidence type="ECO:0000259" key="2">
    <source>
        <dbReference type="Pfam" id="PF18803"/>
    </source>
</evidence>
<evidence type="ECO:0000313" key="4">
    <source>
        <dbReference type="Proteomes" id="UP001219525"/>
    </source>
</evidence>
<feature type="domain" description="CxC2-like cysteine cluster KDZ transposase-associated" evidence="2">
    <location>
        <begin position="184"/>
        <end position="237"/>
    </location>
</feature>
<feature type="compositionally biased region" description="Basic and acidic residues" evidence="1">
    <location>
        <begin position="82"/>
        <end position="95"/>
    </location>
</feature>
<proteinExistence type="predicted"/>
<reference evidence="3" key="1">
    <citation type="submission" date="2023-03" db="EMBL/GenBank/DDBJ databases">
        <title>Massive genome expansion in bonnet fungi (Mycena s.s.) driven by repeated elements and novel gene families across ecological guilds.</title>
        <authorList>
            <consortium name="Lawrence Berkeley National Laboratory"/>
            <person name="Harder C.B."/>
            <person name="Miyauchi S."/>
            <person name="Viragh M."/>
            <person name="Kuo A."/>
            <person name="Thoen E."/>
            <person name="Andreopoulos B."/>
            <person name="Lu D."/>
            <person name="Skrede I."/>
            <person name="Drula E."/>
            <person name="Henrissat B."/>
            <person name="Morin E."/>
            <person name="Kohler A."/>
            <person name="Barry K."/>
            <person name="LaButti K."/>
            <person name="Morin E."/>
            <person name="Salamov A."/>
            <person name="Lipzen A."/>
            <person name="Mereny Z."/>
            <person name="Hegedus B."/>
            <person name="Baldrian P."/>
            <person name="Stursova M."/>
            <person name="Weitz H."/>
            <person name="Taylor A."/>
            <person name="Grigoriev I.V."/>
            <person name="Nagy L.G."/>
            <person name="Martin F."/>
            <person name="Kauserud H."/>
        </authorList>
    </citation>
    <scope>NUCLEOTIDE SEQUENCE</scope>
    <source>
        <strain evidence="3">9144</strain>
    </source>
</reference>
<dbReference type="EMBL" id="JARJCW010000161">
    <property type="protein sequence ID" value="KAJ7189967.1"/>
    <property type="molecule type" value="Genomic_DNA"/>
</dbReference>
<comment type="caution">
    <text evidence="3">The sequence shown here is derived from an EMBL/GenBank/DDBJ whole genome shotgun (WGS) entry which is preliminary data.</text>
</comment>
<dbReference type="AlphaFoldDB" id="A0AAD6UL46"/>